<sequence>MAENDDGRVYRIYSDGVFDMLHLGQMRHLEQAKKMFKNVYLIAGVTEDDETVRYKSHIVNTMVERAEMLRHIKWVDEVIAPCPWIITPDFFHKNKLDFVAHDDIPYSAVQKVSENKTKHCEDIYKWLKDEGKFKATYRTEGISTTECIIKILQNYEDFIDKFLKNGLKPSDLNIPITTGKSILLKKTILALVDKLSTQITQLTLTDEPLGAGFNDRIDLVRSSLFKAIAIWLNKHKIVLEDFKEIPYVDPAETVYSKSVTMEPVESIPKLNLPSGNLKDDEEVVVYTYGVFDLLHYGHARHFEYVKKMFARVKLIVGVLSDEDTVTCKGRLIQPLHIRAATLEHIKWVDEIVSPCPLELTQELIEKYRVDYVCHNDDPMINTESPLWCSLKNLERVIYVPKTVSMCTTSLMLNILKNYDLYLLRSLDRGVCRRELKLGYAKERSLKVKYSIKNFQKKLNDEIIQLTLMDKHIVSFGHKFDKNVNVMVTKMQNAFDAWRRDYINFISEFVNYYRGFRQKMIKSA</sequence>
<keyword evidence="3 10" id="KW-0808">Transferase</keyword>
<evidence type="ECO:0000313" key="10">
    <source>
        <dbReference type="EMBL" id="EAN33111.1"/>
    </source>
</evidence>
<dbReference type="PANTHER" id="PTHR10739">
    <property type="entry name" value="CYTIDYLYLTRANSFERASE"/>
    <property type="match status" value="1"/>
</dbReference>
<dbReference type="eggNOG" id="KOG2804">
    <property type="taxonomic scope" value="Eukaryota"/>
</dbReference>
<dbReference type="STRING" id="5875.Q4N412"/>
<proteinExistence type="inferred from homology"/>
<dbReference type="GO" id="GO:0004105">
    <property type="term" value="F:choline-phosphate cytidylyltransferase activity"/>
    <property type="evidence" value="ECO:0007669"/>
    <property type="project" value="UniProtKB-EC"/>
</dbReference>
<dbReference type="InterPro" id="IPR041723">
    <property type="entry name" value="CCT"/>
</dbReference>
<accession>Q4N412</accession>
<keyword evidence="7" id="KW-1208">Phospholipid metabolism</keyword>
<dbReference type="NCBIfam" id="TIGR00125">
    <property type="entry name" value="cyt_tran_rel"/>
    <property type="match status" value="2"/>
</dbReference>
<evidence type="ECO:0000256" key="2">
    <source>
        <dbReference type="ARBA" id="ARBA00022516"/>
    </source>
</evidence>
<keyword evidence="2" id="KW-0444">Lipid biosynthesis</keyword>
<gene>
    <name evidence="10" type="ordered locus">TP02_0826</name>
</gene>
<comment type="caution">
    <text evidence="10">The sequence shown here is derived from an EMBL/GenBank/DDBJ whole genome shotgun (WGS) entry which is preliminary data.</text>
</comment>
<keyword evidence="11" id="KW-1185">Reference proteome</keyword>
<protein>
    <recommendedName>
        <fullName evidence="8">choline-phosphate cytidylyltransferase</fullName>
        <ecNumber evidence="8">2.7.7.15</ecNumber>
    </recommendedName>
</protein>
<name>Q4N412_THEPA</name>
<dbReference type="Gene3D" id="3.40.50.620">
    <property type="entry name" value="HUPs"/>
    <property type="match status" value="2"/>
</dbReference>
<dbReference type="GO" id="GO:0031210">
    <property type="term" value="F:phosphatidylcholine binding"/>
    <property type="evidence" value="ECO:0007669"/>
    <property type="project" value="TreeGrafter"/>
</dbReference>
<dbReference type="AlphaFoldDB" id="Q4N412"/>
<comment type="similarity">
    <text evidence="1">Belongs to the cytidylyltransferase family.</text>
</comment>
<evidence type="ECO:0000256" key="3">
    <source>
        <dbReference type="ARBA" id="ARBA00022679"/>
    </source>
</evidence>
<dbReference type="SUPFAM" id="SSF52374">
    <property type="entry name" value="Nucleotidylyl transferase"/>
    <property type="match status" value="2"/>
</dbReference>
<dbReference type="FunCoup" id="Q4N412">
    <property type="interactions" value="15"/>
</dbReference>
<dbReference type="VEuPathDB" id="PiroplasmaDB:TpMuguga_02g00826"/>
<dbReference type="Proteomes" id="UP000001949">
    <property type="component" value="Unassembled WGS sequence"/>
</dbReference>
<keyword evidence="6" id="KW-0594">Phospholipid biosynthesis</keyword>
<evidence type="ECO:0000259" key="9">
    <source>
        <dbReference type="Pfam" id="PF01467"/>
    </source>
</evidence>
<feature type="domain" description="Cytidyltransferase-like" evidence="9">
    <location>
        <begin position="15"/>
        <end position="148"/>
    </location>
</feature>
<evidence type="ECO:0000256" key="6">
    <source>
        <dbReference type="ARBA" id="ARBA00023209"/>
    </source>
</evidence>
<keyword evidence="5" id="KW-0443">Lipid metabolism</keyword>
<organism evidence="10 11">
    <name type="scientific">Theileria parva</name>
    <name type="common">East coast fever infection agent</name>
    <dbReference type="NCBI Taxonomy" id="5875"/>
    <lineage>
        <taxon>Eukaryota</taxon>
        <taxon>Sar</taxon>
        <taxon>Alveolata</taxon>
        <taxon>Apicomplexa</taxon>
        <taxon>Aconoidasida</taxon>
        <taxon>Piroplasmida</taxon>
        <taxon>Theileriidae</taxon>
        <taxon>Theileria</taxon>
    </lineage>
</organism>
<evidence type="ECO:0000256" key="4">
    <source>
        <dbReference type="ARBA" id="ARBA00022695"/>
    </source>
</evidence>
<evidence type="ECO:0000256" key="1">
    <source>
        <dbReference type="ARBA" id="ARBA00010101"/>
    </source>
</evidence>
<feature type="domain" description="Cytidyltransferase-like" evidence="9">
    <location>
        <begin position="286"/>
        <end position="387"/>
    </location>
</feature>
<evidence type="ECO:0000256" key="5">
    <source>
        <dbReference type="ARBA" id="ARBA00023098"/>
    </source>
</evidence>
<dbReference type="EC" id="2.7.7.15" evidence="8"/>
<dbReference type="CDD" id="cd02174">
    <property type="entry name" value="CCT"/>
    <property type="match status" value="1"/>
</dbReference>
<keyword evidence="4 10" id="KW-0548">Nucleotidyltransferase</keyword>
<dbReference type="PANTHER" id="PTHR10739:SF13">
    <property type="entry name" value="CHOLINE-PHOSPHATE CYTIDYLYLTRANSFERASE"/>
    <property type="match status" value="1"/>
</dbReference>
<dbReference type="InterPro" id="IPR004821">
    <property type="entry name" value="Cyt_trans-like"/>
</dbReference>
<dbReference type="Pfam" id="PF01467">
    <property type="entry name" value="CTP_transf_like"/>
    <property type="match status" value="2"/>
</dbReference>
<dbReference type="InterPro" id="IPR045049">
    <property type="entry name" value="Pcy1-like"/>
</dbReference>
<evidence type="ECO:0000256" key="7">
    <source>
        <dbReference type="ARBA" id="ARBA00023264"/>
    </source>
</evidence>
<dbReference type="InterPro" id="IPR014729">
    <property type="entry name" value="Rossmann-like_a/b/a_fold"/>
</dbReference>
<dbReference type="EMBL" id="AAGK01000002">
    <property type="protein sequence ID" value="EAN33111.1"/>
    <property type="molecule type" value="Genomic_DNA"/>
</dbReference>
<reference evidence="10 11" key="1">
    <citation type="journal article" date="2005" name="Science">
        <title>Genome sequence of Theileria parva, a bovine pathogen that transforms lymphocytes.</title>
        <authorList>
            <person name="Gardner M.J."/>
            <person name="Bishop R."/>
            <person name="Shah T."/>
            <person name="de Villiers E.P."/>
            <person name="Carlton J.M."/>
            <person name="Hall N."/>
            <person name="Ren Q."/>
            <person name="Paulsen I.T."/>
            <person name="Pain A."/>
            <person name="Berriman M."/>
            <person name="Wilson R.J.M."/>
            <person name="Sato S."/>
            <person name="Ralph S.A."/>
            <person name="Mann D.J."/>
            <person name="Xiong Z."/>
            <person name="Shallom S.J."/>
            <person name="Weidman J."/>
            <person name="Jiang L."/>
            <person name="Lynn J."/>
            <person name="Weaver B."/>
            <person name="Shoaibi A."/>
            <person name="Domingo A.R."/>
            <person name="Wasawo D."/>
            <person name="Crabtree J."/>
            <person name="Wortman J.R."/>
            <person name="Haas B."/>
            <person name="Angiuoli S.V."/>
            <person name="Creasy T.H."/>
            <person name="Lu C."/>
            <person name="Suh B."/>
            <person name="Silva J.C."/>
            <person name="Utterback T.R."/>
            <person name="Feldblyum T.V."/>
            <person name="Pertea M."/>
            <person name="Allen J."/>
            <person name="Nierman W.C."/>
            <person name="Taracha E.L.N."/>
            <person name="Salzberg S.L."/>
            <person name="White O.R."/>
            <person name="Fitzhugh H.A."/>
            <person name="Morzaria S."/>
            <person name="Venter J.C."/>
            <person name="Fraser C.M."/>
            <person name="Nene V."/>
        </authorList>
    </citation>
    <scope>NUCLEOTIDE SEQUENCE [LARGE SCALE GENOMIC DNA]</scope>
    <source>
        <strain evidence="10 11">Muguga</strain>
    </source>
</reference>
<evidence type="ECO:0000313" key="11">
    <source>
        <dbReference type="Proteomes" id="UP000001949"/>
    </source>
</evidence>
<evidence type="ECO:0000256" key="8">
    <source>
        <dbReference type="ARBA" id="ARBA00026101"/>
    </source>
</evidence>
<dbReference type="OMA" id="CSDIDTR"/>
<dbReference type="KEGG" id="tpv:TP02_0826"/>
<dbReference type="InParanoid" id="Q4N412"/>